<comment type="caution">
    <text evidence="5">The sequence shown here is derived from an EMBL/GenBank/DDBJ whole genome shotgun (WGS) entry which is preliminary data.</text>
</comment>
<reference evidence="5 6" key="1">
    <citation type="submission" date="2018-05" db="EMBL/GenBank/DDBJ databases">
        <title>Genomic Encyclopedia of Type Strains, Phase IV (KMG-IV): sequencing the most valuable type-strain genomes for metagenomic binning, comparative biology and taxonomic classification.</title>
        <authorList>
            <person name="Goeker M."/>
        </authorList>
    </citation>
    <scope>NUCLEOTIDE SEQUENCE [LARGE SCALE GENOMIC DNA]</scope>
    <source>
        <strain evidence="5 6">DSM 6462</strain>
    </source>
</reference>
<dbReference type="GO" id="GO:0000976">
    <property type="term" value="F:transcription cis-regulatory region binding"/>
    <property type="evidence" value="ECO:0007669"/>
    <property type="project" value="TreeGrafter"/>
</dbReference>
<dbReference type="GO" id="GO:0005829">
    <property type="term" value="C:cytosol"/>
    <property type="evidence" value="ECO:0007669"/>
    <property type="project" value="TreeGrafter"/>
</dbReference>
<feature type="domain" description="HTH araC/xylS-type" evidence="4">
    <location>
        <begin position="247"/>
        <end position="345"/>
    </location>
</feature>
<dbReference type="RefSeq" id="WP_110377135.1">
    <property type="nucleotide sequence ID" value="NZ_JAHBRY010000001.1"/>
</dbReference>
<sequence>MSETPLYRAGLGHIVPPGYIRIGTSITLPAVLERLGFSSEVLCREEGVHPDIFGHPDNTMPYDHFCRFLSRCVRETGRDDLGLLICETTGPSSLGLVGFLLQQAPDVGSALADLVRYLRHSDRGAFTFLNRSKDVVSLGYVIYDGDAPGAAQVYDGAIAIGRNMMKALCGPRWTPTEVWLARPKSASTTRYERFFDAPVRFEAEYSALVFSGFWLDTPLPNADPALRAMLKEQIDLLEREDGGTLSEQVRRLLRTVLLTRRGSLDDVRLGLHMTRKTLSRHLAAEGTTFTKLSDEMRFEVARHLLRNTSMPMSGVTAALDYSEASAFSRAFKQWSGVSPTEWRRQNRPPPPLQA</sequence>
<keyword evidence="3" id="KW-0804">Transcription</keyword>
<dbReference type="InterPro" id="IPR032687">
    <property type="entry name" value="AraC-type_N"/>
</dbReference>
<dbReference type="SMART" id="SM00342">
    <property type="entry name" value="HTH_ARAC"/>
    <property type="match status" value="1"/>
</dbReference>
<dbReference type="Gene3D" id="1.10.10.60">
    <property type="entry name" value="Homeodomain-like"/>
    <property type="match status" value="1"/>
</dbReference>
<dbReference type="InterPro" id="IPR018060">
    <property type="entry name" value="HTH_AraC"/>
</dbReference>
<organism evidence="5 6">
    <name type="scientific">Chelatococcus asaccharovorans</name>
    <dbReference type="NCBI Taxonomy" id="28210"/>
    <lineage>
        <taxon>Bacteria</taxon>
        <taxon>Pseudomonadati</taxon>
        <taxon>Pseudomonadota</taxon>
        <taxon>Alphaproteobacteria</taxon>
        <taxon>Hyphomicrobiales</taxon>
        <taxon>Chelatococcaceae</taxon>
        <taxon>Chelatococcus</taxon>
    </lineage>
</organism>
<keyword evidence="6" id="KW-1185">Reference proteome</keyword>
<keyword evidence="2 5" id="KW-0238">DNA-binding</keyword>
<accession>A0A2V3TYS7</accession>
<proteinExistence type="predicted"/>
<evidence type="ECO:0000256" key="2">
    <source>
        <dbReference type="ARBA" id="ARBA00023125"/>
    </source>
</evidence>
<dbReference type="GO" id="GO:0003700">
    <property type="term" value="F:DNA-binding transcription factor activity"/>
    <property type="evidence" value="ECO:0007669"/>
    <property type="project" value="InterPro"/>
</dbReference>
<gene>
    <name evidence="5" type="ORF">C7450_111214</name>
</gene>
<dbReference type="EMBL" id="QJJK01000011">
    <property type="protein sequence ID" value="PXW54682.1"/>
    <property type="molecule type" value="Genomic_DNA"/>
</dbReference>
<evidence type="ECO:0000259" key="4">
    <source>
        <dbReference type="PROSITE" id="PS01124"/>
    </source>
</evidence>
<evidence type="ECO:0000313" key="6">
    <source>
        <dbReference type="Proteomes" id="UP000248021"/>
    </source>
</evidence>
<dbReference type="PANTHER" id="PTHR47894:SF4">
    <property type="entry name" value="HTH-TYPE TRANSCRIPTIONAL REGULATOR GADX"/>
    <property type="match status" value="1"/>
</dbReference>
<evidence type="ECO:0000256" key="1">
    <source>
        <dbReference type="ARBA" id="ARBA00023015"/>
    </source>
</evidence>
<dbReference type="PROSITE" id="PS01124">
    <property type="entry name" value="HTH_ARAC_FAMILY_2"/>
    <property type="match status" value="1"/>
</dbReference>
<dbReference type="SUPFAM" id="SSF46689">
    <property type="entry name" value="Homeodomain-like"/>
    <property type="match status" value="1"/>
</dbReference>
<protein>
    <submittedName>
        <fullName evidence="5">AraC-like DNA-binding protein</fullName>
    </submittedName>
</protein>
<evidence type="ECO:0000313" key="5">
    <source>
        <dbReference type="EMBL" id="PXW54682.1"/>
    </source>
</evidence>
<name>A0A2V3TYS7_9HYPH</name>
<dbReference type="InterPro" id="IPR009057">
    <property type="entry name" value="Homeodomain-like_sf"/>
</dbReference>
<keyword evidence="1" id="KW-0805">Transcription regulation</keyword>
<dbReference type="OrthoDB" id="9805730at2"/>
<dbReference type="Proteomes" id="UP000248021">
    <property type="component" value="Unassembled WGS sequence"/>
</dbReference>
<dbReference type="AlphaFoldDB" id="A0A2V3TYS7"/>
<evidence type="ECO:0000256" key="3">
    <source>
        <dbReference type="ARBA" id="ARBA00023163"/>
    </source>
</evidence>
<dbReference type="Pfam" id="PF12625">
    <property type="entry name" value="Arabinose_bd"/>
    <property type="match status" value="1"/>
</dbReference>
<dbReference type="PANTHER" id="PTHR47894">
    <property type="entry name" value="HTH-TYPE TRANSCRIPTIONAL REGULATOR GADX"/>
    <property type="match status" value="1"/>
</dbReference>
<dbReference type="Pfam" id="PF12833">
    <property type="entry name" value="HTH_18"/>
    <property type="match status" value="1"/>
</dbReference>